<organism evidence="1">
    <name type="scientific">Pseudoalteromonas prydzensis</name>
    <dbReference type="NCBI Taxonomy" id="182141"/>
    <lineage>
        <taxon>Bacteria</taxon>
        <taxon>Pseudomonadati</taxon>
        <taxon>Pseudomonadota</taxon>
        <taxon>Gammaproteobacteria</taxon>
        <taxon>Alteromonadales</taxon>
        <taxon>Pseudoalteromonadaceae</taxon>
        <taxon>Pseudoalteromonas</taxon>
    </lineage>
</organism>
<name>A0A7V1GEF8_9GAMM</name>
<comment type="caution">
    <text evidence="1">The sequence shown here is derived from an EMBL/GenBank/DDBJ whole genome shotgun (WGS) entry which is preliminary data.</text>
</comment>
<proteinExistence type="predicted"/>
<evidence type="ECO:0000313" key="1">
    <source>
        <dbReference type="EMBL" id="HEA16449.1"/>
    </source>
</evidence>
<protein>
    <submittedName>
        <fullName evidence="1">Uncharacterized protein</fullName>
    </submittedName>
</protein>
<reference evidence="1" key="1">
    <citation type="journal article" date="2020" name="mSystems">
        <title>Genome- and Community-Level Interaction Insights into Carbon Utilization and Element Cycling Functions of Hydrothermarchaeota in Hydrothermal Sediment.</title>
        <authorList>
            <person name="Zhou Z."/>
            <person name="Liu Y."/>
            <person name="Xu W."/>
            <person name="Pan J."/>
            <person name="Luo Z.H."/>
            <person name="Li M."/>
        </authorList>
    </citation>
    <scope>NUCLEOTIDE SEQUENCE [LARGE SCALE GENOMIC DNA]</scope>
    <source>
        <strain evidence="1">HyVt-346</strain>
    </source>
</reference>
<accession>A0A7V1GEF8</accession>
<sequence length="307" mass="35168">MTNYILRKMVLASNFEIEISEPDFLELKASRDCLLGALAIEEKYELLVANFIDLEKECLNITCESMLRNNDEYSDFFDIRIRLNRMVVNLLTASRLYMDHLNQHVKACLLDETANVKSLFSYEYDDCFEYRFMEALRNYVQHRGLAVHSSQLGGCWTSMDKTNCELEHKICVFAHKDEVSSDKAFKKSVANEMPEKVNVLLASRKYISSISKAHGALRELLSSNVAVSRNIVSEKIEHFKKESGGNSIGLAALKIDQEKNNEIIEKVNILLDWDDVRLHLIKKNKTLYSLGQSYVSSSAYNRVARGL</sequence>
<dbReference type="Proteomes" id="UP000886188">
    <property type="component" value="Unassembled WGS sequence"/>
</dbReference>
<gene>
    <name evidence="1" type="ORF">ENH88_08400</name>
</gene>
<dbReference type="RefSeq" id="WP_304181572.1">
    <property type="nucleotide sequence ID" value="NZ_DRGM01000086.1"/>
</dbReference>
<dbReference type="AlphaFoldDB" id="A0A7V1GEF8"/>
<dbReference type="EMBL" id="DRGM01000086">
    <property type="protein sequence ID" value="HEA16449.1"/>
    <property type="molecule type" value="Genomic_DNA"/>
</dbReference>